<evidence type="ECO:0000256" key="2">
    <source>
        <dbReference type="SAM" id="MobiDB-lite"/>
    </source>
</evidence>
<dbReference type="InterPro" id="IPR036875">
    <property type="entry name" value="Znf_CCHC_sf"/>
</dbReference>
<feature type="compositionally biased region" description="Basic and acidic residues" evidence="2">
    <location>
        <begin position="257"/>
        <end position="273"/>
    </location>
</feature>
<dbReference type="EMBL" id="OV651815">
    <property type="protein sequence ID" value="CAH1107879.1"/>
    <property type="molecule type" value="Genomic_DNA"/>
</dbReference>
<keyword evidence="1" id="KW-0479">Metal-binding</keyword>
<feature type="region of interest" description="Disordered" evidence="2">
    <location>
        <begin position="237"/>
        <end position="318"/>
    </location>
</feature>
<organism evidence="4 5">
    <name type="scientific">Psylliodes chrysocephalus</name>
    <dbReference type="NCBI Taxonomy" id="3402493"/>
    <lineage>
        <taxon>Eukaryota</taxon>
        <taxon>Metazoa</taxon>
        <taxon>Ecdysozoa</taxon>
        <taxon>Arthropoda</taxon>
        <taxon>Hexapoda</taxon>
        <taxon>Insecta</taxon>
        <taxon>Pterygota</taxon>
        <taxon>Neoptera</taxon>
        <taxon>Endopterygota</taxon>
        <taxon>Coleoptera</taxon>
        <taxon>Polyphaga</taxon>
        <taxon>Cucujiformia</taxon>
        <taxon>Chrysomeloidea</taxon>
        <taxon>Chrysomelidae</taxon>
        <taxon>Galerucinae</taxon>
        <taxon>Alticini</taxon>
        <taxon>Psylliodes</taxon>
    </lineage>
</organism>
<dbReference type="Proteomes" id="UP001153636">
    <property type="component" value="Chromosome 3"/>
</dbReference>
<evidence type="ECO:0000256" key="1">
    <source>
        <dbReference type="PROSITE-ProRule" id="PRU00047"/>
    </source>
</evidence>
<keyword evidence="1" id="KW-0863">Zinc-finger</keyword>
<keyword evidence="1" id="KW-0862">Zinc</keyword>
<gene>
    <name evidence="4" type="ORF">PSYICH_LOCUS9541</name>
</gene>
<dbReference type="PROSITE" id="PS50158">
    <property type="entry name" value="ZF_CCHC"/>
    <property type="match status" value="1"/>
</dbReference>
<keyword evidence="5" id="KW-1185">Reference proteome</keyword>
<dbReference type="InterPro" id="IPR001878">
    <property type="entry name" value="Znf_CCHC"/>
</dbReference>
<dbReference type="SUPFAM" id="SSF57756">
    <property type="entry name" value="Retrovirus zinc finger-like domains"/>
    <property type="match status" value="1"/>
</dbReference>
<dbReference type="GO" id="GO:0008270">
    <property type="term" value="F:zinc ion binding"/>
    <property type="evidence" value="ECO:0007669"/>
    <property type="project" value="UniProtKB-KW"/>
</dbReference>
<dbReference type="Gene3D" id="4.10.60.10">
    <property type="entry name" value="Zinc finger, CCHC-type"/>
    <property type="match status" value="1"/>
</dbReference>
<sequence>MRRSEALSENLEQLLNEDLQKCCFLSLQFDESTDVTDIAELCVFVRLVFEDMTTKEELLTMIPLKGQTRGEDIYRSFKSFVEKTEFPIHKLVAITTDGAPAMLGQKVGFVSLCKNDDNIPSFTNYHCIIHQQLENLHLEFERRFADFAALEEVLSFMVFPFNENIDIDSLTVKIGNLTDAESVVVAEKIIKMRSDIFLKARASGSTDFWKMICKEKFPCLRKKTFVLSSISVKHSYQERKKGTTSGSHFIRRVSTTDPEKIDDKQKAKEEKDKRKQVKLKRSAEKNTKSARKGIKRKRTEDTERAEETNDVPESEIDGPLQILKGKCATCDEDMGTDTEDNDLKNIGCDRHRQTIIRHLEKDKIDFHTYTRRKDKIKKIVLKAAPGLDLKDVKEELEFDGVPVIDIIRLRSKSENVESHSYRVCVKKEQNLRELHKITRVQNTKVKWEAYAKNNRITQCYRCQEFGHNQANCHKEPKCVKCAEGHQTNQCPLPKNRKTNTRGGILIPQSKQVTLDNLREVVLSLGNNNVPVQYQRRFHRNNPIPGAIWEGAPENPILLNADEIIPDDYGQEELTDDIVDLKVKINFLNKKGPNYFTSAISLSPDGSKSMLVCNEQEYLKVLDRNPGEDILRYYDRLKLTGDITEFYNIEKLTPIEQIYGTLSLLGEKARSR</sequence>
<protein>
    <recommendedName>
        <fullName evidence="3">CCHC-type domain-containing protein</fullName>
    </recommendedName>
</protein>
<evidence type="ECO:0000313" key="5">
    <source>
        <dbReference type="Proteomes" id="UP001153636"/>
    </source>
</evidence>
<feature type="domain" description="CCHC-type" evidence="3">
    <location>
        <begin position="459"/>
        <end position="472"/>
    </location>
</feature>
<feature type="compositionally biased region" description="Basic and acidic residues" evidence="2">
    <location>
        <begin position="298"/>
        <end position="307"/>
    </location>
</feature>
<dbReference type="PANTHER" id="PTHR45913">
    <property type="entry name" value="EPM2A-INTERACTING PROTEIN 1"/>
    <property type="match status" value="1"/>
</dbReference>
<evidence type="ECO:0000313" key="4">
    <source>
        <dbReference type="EMBL" id="CAH1107879.1"/>
    </source>
</evidence>
<proteinExistence type="predicted"/>
<accession>A0A9P0CT91</accession>
<dbReference type="AlphaFoldDB" id="A0A9P0CT91"/>
<reference evidence="4" key="1">
    <citation type="submission" date="2022-01" db="EMBL/GenBank/DDBJ databases">
        <authorList>
            <person name="King R."/>
        </authorList>
    </citation>
    <scope>NUCLEOTIDE SEQUENCE</scope>
</reference>
<dbReference type="OrthoDB" id="8044645at2759"/>
<evidence type="ECO:0000259" key="3">
    <source>
        <dbReference type="PROSITE" id="PS50158"/>
    </source>
</evidence>
<dbReference type="PANTHER" id="PTHR45913:SF21">
    <property type="entry name" value="DUF4371 DOMAIN-CONTAINING PROTEIN"/>
    <property type="match status" value="1"/>
</dbReference>
<dbReference type="GO" id="GO:0003676">
    <property type="term" value="F:nucleic acid binding"/>
    <property type="evidence" value="ECO:0007669"/>
    <property type="project" value="InterPro"/>
</dbReference>
<name>A0A9P0CT91_9CUCU</name>
<feature type="compositionally biased region" description="Basic residues" evidence="2">
    <location>
        <begin position="288"/>
        <end position="297"/>
    </location>
</feature>